<protein>
    <submittedName>
        <fullName evidence="1">Uncharacterized protein</fullName>
    </submittedName>
</protein>
<dbReference type="Proteomes" id="UP000041254">
    <property type="component" value="Unassembled WGS sequence"/>
</dbReference>
<proteinExistence type="predicted"/>
<accession>A0A0G4GZG6</accession>
<organism evidence="1 2">
    <name type="scientific">Vitrella brassicaformis (strain CCMP3155)</name>
    <dbReference type="NCBI Taxonomy" id="1169540"/>
    <lineage>
        <taxon>Eukaryota</taxon>
        <taxon>Sar</taxon>
        <taxon>Alveolata</taxon>
        <taxon>Colpodellida</taxon>
        <taxon>Vitrellaceae</taxon>
        <taxon>Vitrella</taxon>
    </lineage>
</organism>
<dbReference type="VEuPathDB" id="CryptoDB:Vbra_10485"/>
<keyword evidence="2" id="KW-1185">Reference proteome</keyword>
<dbReference type="EMBL" id="CDMY01000887">
    <property type="protein sequence ID" value="CEM36394.1"/>
    <property type="molecule type" value="Genomic_DNA"/>
</dbReference>
<evidence type="ECO:0000313" key="2">
    <source>
        <dbReference type="Proteomes" id="UP000041254"/>
    </source>
</evidence>
<dbReference type="OrthoDB" id="60655at2759"/>
<dbReference type="SUPFAM" id="SSF53850">
    <property type="entry name" value="Periplasmic binding protein-like II"/>
    <property type="match status" value="1"/>
</dbReference>
<dbReference type="Pfam" id="PF12974">
    <property type="entry name" value="Phosphonate-bd"/>
    <property type="match status" value="1"/>
</dbReference>
<name>A0A0G4GZG6_VITBC</name>
<reference evidence="1 2" key="1">
    <citation type="submission" date="2014-11" db="EMBL/GenBank/DDBJ databases">
        <authorList>
            <person name="Zhu J."/>
            <person name="Qi W."/>
            <person name="Song R."/>
        </authorList>
    </citation>
    <scope>NUCLEOTIDE SEQUENCE [LARGE SCALE GENOMIC DNA]</scope>
</reference>
<dbReference type="InParanoid" id="A0A0G4GZG6"/>
<evidence type="ECO:0000313" key="1">
    <source>
        <dbReference type="EMBL" id="CEM36394.1"/>
    </source>
</evidence>
<gene>
    <name evidence="1" type="ORF">Vbra_10485</name>
</gene>
<dbReference type="Gene3D" id="3.40.190.10">
    <property type="entry name" value="Periplasmic binding protein-like II"/>
    <property type="match status" value="1"/>
</dbReference>
<sequence length="808" mass="90495">MDTNDTNHPSNDSSFSITILVNGTVARENQLMIPGGSSDPQLWNTTDRSEAISLGWLFALIDKADRESTRVIPNLEKRVAFPLLEAVKSFRSADRMTIAFLGRYHRLPDPHLPIFLLEWGAVEDMTAKEDWLIVKDAETNFVISGVSHTVVSGTLIDTKATASYRLAQDEGFVFDVEYEGVRAWKDVGSDEDNNARKRSSADVMYIRHIKHLFAFIDFDLDVDAATALHADGGFKVLERVSQTFSEWGLPVKEDTAFSHTGHLLDAHLERSTCPNPPRHIFDRAAETLVLLRSSIYPIYDDIAEDHSGAIDIIPSRPFGIQFLISQFPFGGTLFTVNGLHSIDESYDVERGLHIYSGEGLDEDDPDYASRRCREFSATRSLGRLCKRKQGEKLDLSIRSFIDLYPCGSVLPVLFILKDSAQDQECLVYNVRADTQVDSADAFLLPYAVPAVVSTSDLASSSKNRTDCYQTAPTRVAIETERQPSRNTFGQMSPLCLGLIRTELTFEATERSRATREKCGSFETERRQVTVAVIAFRGEEKVLHQWRATFHNYLNSAVGDECDVEFSLVALDFDAMYHSVSIAHEAAAPGSDSVPPMDFVFTNPVEFQTMYSTRPLLSVTKVRLGIHLNSFGTVLFTRRNLTVDSILECRDRVVCGVHRRSFGGWIVGLHEMIRRGIDPYKDASRVEFFGTHDETVYGVLAGKCDCGTIRTGTLEAMEAEGNINVEDVKLLHERKHLDFPYLISTDLYPEWTLSALPHVPERLAMKVALSLLFMNSSDAKSGSVADWAKRRGSYAGWSLPQNDHLPRVR</sequence>
<dbReference type="AlphaFoldDB" id="A0A0G4GZG6"/>